<dbReference type="PROSITE" id="PS51808">
    <property type="entry name" value="CHCH"/>
    <property type="match status" value="2"/>
</dbReference>
<feature type="compositionally biased region" description="Basic and acidic residues" evidence="11">
    <location>
        <begin position="131"/>
        <end position="148"/>
    </location>
</feature>
<evidence type="ECO:0000313" key="13">
    <source>
        <dbReference type="EMBL" id="CAH1246768.1"/>
    </source>
</evidence>
<protein>
    <recommendedName>
        <fullName evidence="3 10">NADH dehydrogenase [ubiquinone] 1 alpha subcomplex subunit 8</fullName>
    </recommendedName>
</protein>
<keyword evidence="5 10" id="KW-0679">Respiratory chain</keyword>
<keyword evidence="10" id="KW-0999">Mitochondrion inner membrane</keyword>
<evidence type="ECO:0000256" key="11">
    <source>
        <dbReference type="SAM" id="MobiDB-lite"/>
    </source>
</evidence>
<dbReference type="EMBL" id="OV696700">
    <property type="protein sequence ID" value="CAH1246768.1"/>
    <property type="molecule type" value="Genomic_DNA"/>
</dbReference>
<evidence type="ECO:0000256" key="1">
    <source>
        <dbReference type="ARBA" id="ARBA00003195"/>
    </source>
</evidence>
<comment type="similarity">
    <text evidence="2 10">Belongs to the complex I NDUFA8 subunit family.</text>
</comment>
<dbReference type="OMA" id="FRTHWQC"/>
<evidence type="ECO:0000256" key="8">
    <source>
        <dbReference type="ARBA" id="ARBA00023128"/>
    </source>
</evidence>
<dbReference type="Pfam" id="PF06747">
    <property type="entry name" value="CHCH"/>
    <property type="match status" value="1"/>
</dbReference>
<feature type="domain" description="CHCH" evidence="12">
    <location>
        <begin position="78"/>
        <end position="111"/>
    </location>
</feature>
<evidence type="ECO:0000256" key="2">
    <source>
        <dbReference type="ARBA" id="ARBA00010705"/>
    </source>
</evidence>
<evidence type="ECO:0000313" key="14">
    <source>
        <dbReference type="Proteomes" id="UP000838412"/>
    </source>
</evidence>
<dbReference type="GO" id="GO:0006120">
    <property type="term" value="P:mitochondrial electron transport, NADH to ubiquinone"/>
    <property type="evidence" value="ECO:0007669"/>
    <property type="project" value="InterPro"/>
</dbReference>
<evidence type="ECO:0000256" key="7">
    <source>
        <dbReference type="ARBA" id="ARBA00022982"/>
    </source>
</evidence>
<proteinExistence type="inferred from homology"/>
<evidence type="ECO:0000259" key="12">
    <source>
        <dbReference type="Pfam" id="PF06747"/>
    </source>
</evidence>
<keyword evidence="6" id="KW-0677">Repeat</keyword>
<evidence type="ECO:0000256" key="5">
    <source>
        <dbReference type="ARBA" id="ARBA00022660"/>
    </source>
</evidence>
<keyword evidence="9" id="KW-1015">Disulfide bond</keyword>
<sequence length="173" mass="20248">MPTIDQLPTYEELDAEEVNVTSAVLKAGAHHYGKYCDKVNKEFMLCRWEEKDPRKCLKEGREVNECALDFFRKIKGTCHDSFTEYWTCLDNTKNMKLRHCRKQQAAFDQCALDKLGWVRPEPGELSQVTKVKTDRPKPENPYKSRPRPEPNPPLDPSLELKPAHGGSRFYFWW</sequence>
<keyword evidence="14" id="KW-1185">Reference proteome</keyword>
<name>A0A8J9Z3Z2_BRALA</name>
<evidence type="ECO:0000256" key="10">
    <source>
        <dbReference type="PIRNR" id="PIRNR017016"/>
    </source>
</evidence>
<dbReference type="PANTHER" id="PTHR13344">
    <property type="entry name" value="NADH-UBIQUINONE OXIDOREDUCTASE"/>
    <property type="match status" value="1"/>
</dbReference>
<gene>
    <name evidence="13" type="primary">NDUFA8</name>
    <name evidence="13" type="ORF">BLAG_LOCUS8670</name>
</gene>
<dbReference type="InterPro" id="IPR010625">
    <property type="entry name" value="CHCH"/>
</dbReference>
<dbReference type="OrthoDB" id="276296at2759"/>
<comment type="subcellular location">
    <subcellularLocation>
        <location evidence="10">Mitochondrion inner membrane</location>
    </subcellularLocation>
</comment>
<reference evidence="13" key="1">
    <citation type="submission" date="2022-01" db="EMBL/GenBank/DDBJ databases">
        <authorList>
            <person name="Braso-Vives M."/>
        </authorList>
    </citation>
    <scope>NUCLEOTIDE SEQUENCE</scope>
</reference>
<organism evidence="13 14">
    <name type="scientific">Branchiostoma lanceolatum</name>
    <name type="common">Common lancelet</name>
    <name type="synonym">Amphioxus lanceolatum</name>
    <dbReference type="NCBI Taxonomy" id="7740"/>
    <lineage>
        <taxon>Eukaryota</taxon>
        <taxon>Metazoa</taxon>
        <taxon>Chordata</taxon>
        <taxon>Cephalochordata</taxon>
        <taxon>Leptocardii</taxon>
        <taxon>Amphioxiformes</taxon>
        <taxon>Branchiostomatidae</taxon>
        <taxon>Branchiostoma</taxon>
    </lineage>
</organism>
<dbReference type="PANTHER" id="PTHR13344:SF0">
    <property type="entry name" value="NADH DEHYDROGENASE [UBIQUINONE] 1 ALPHA SUBCOMPLEX SUBUNIT 8"/>
    <property type="match status" value="1"/>
</dbReference>
<dbReference type="GO" id="GO:0005743">
    <property type="term" value="C:mitochondrial inner membrane"/>
    <property type="evidence" value="ECO:0007669"/>
    <property type="project" value="UniProtKB-SubCell"/>
</dbReference>
<accession>A0A8J9Z3Z2</accession>
<dbReference type="AlphaFoldDB" id="A0A8J9Z3Z2"/>
<keyword evidence="7 10" id="KW-0249">Electron transport</keyword>
<keyword evidence="4 10" id="KW-0813">Transport</keyword>
<evidence type="ECO:0000256" key="9">
    <source>
        <dbReference type="ARBA" id="ARBA00023157"/>
    </source>
</evidence>
<comment type="function">
    <text evidence="1 10">Accessory subunit of the mitochondrial membrane respiratory chain NADH dehydrogenase (Complex I), that is believed not to be involved in catalysis. Complex I functions in the transfer of electrons from NADH to the respiratory chain. The immediate electron acceptor for the enzyme is believed to be ubiquinone.</text>
</comment>
<evidence type="ECO:0000256" key="3">
    <source>
        <dbReference type="ARBA" id="ARBA00016384"/>
    </source>
</evidence>
<dbReference type="Proteomes" id="UP000838412">
    <property type="component" value="Chromosome 15"/>
</dbReference>
<dbReference type="PIRSF" id="PIRSF017016">
    <property type="entry name" value="NDUA8"/>
    <property type="match status" value="1"/>
</dbReference>
<keyword evidence="10" id="KW-0472">Membrane</keyword>
<evidence type="ECO:0000256" key="6">
    <source>
        <dbReference type="ARBA" id="ARBA00022737"/>
    </source>
</evidence>
<evidence type="ECO:0000256" key="4">
    <source>
        <dbReference type="ARBA" id="ARBA00022448"/>
    </source>
</evidence>
<dbReference type="InterPro" id="IPR016680">
    <property type="entry name" value="NDUFA8"/>
</dbReference>
<feature type="region of interest" description="Disordered" evidence="11">
    <location>
        <begin position="125"/>
        <end position="166"/>
    </location>
</feature>
<keyword evidence="8 10" id="KW-0496">Mitochondrion</keyword>